<evidence type="ECO:0000256" key="1">
    <source>
        <dbReference type="SAM" id="Coils"/>
    </source>
</evidence>
<feature type="chain" id="PRO_5015534804" description="BZIP transcription factor" evidence="2">
    <location>
        <begin position="27"/>
        <end position="243"/>
    </location>
</feature>
<evidence type="ECO:0000313" key="3">
    <source>
        <dbReference type="EMBL" id="PRD44962.1"/>
    </source>
</evidence>
<keyword evidence="4" id="KW-1185">Reference proteome</keyword>
<feature type="signal peptide" evidence="2">
    <location>
        <begin position="1"/>
        <end position="26"/>
    </location>
</feature>
<dbReference type="AlphaFoldDB" id="A0A2S9IWR3"/>
<reference evidence="3 4" key="1">
    <citation type="submission" date="2018-02" db="EMBL/GenBank/DDBJ databases">
        <title>The draft genome of Sphingobacterium sp. 5JN-11.</title>
        <authorList>
            <person name="Liu L."/>
            <person name="Li L."/>
            <person name="Liang L."/>
            <person name="Zhang X."/>
            <person name="Wang T."/>
        </authorList>
    </citation>
    <scope>NUCLEOTIDE SEQUENCE [LARGE SCALE GENOMIC DNA]</scope>
    <source>
        <strain evidence="3 4">5JN-11</strain>
    </source>
</reference>
<name>A0A2S9IWR3_9SPHI</name>
<protein>
    <recommendedName>
        <fullName evidence="5">BZIP transcription factor</fullName>
    </recommendedName>
</protein>
<evidence type="ECO:0000313" key="4">
    <source>
        <dbReference type="Proteomes" id="UP000239711"/>
    </source>
</evidence>
<sequence>MKVSLNKFLMVLFLGAVINYLNPAFAQSNVFPTNGNVGIGTSAPAAKLQVNGGISVNGYNPTGGVNNFRNAIQLISAHHAAIIYNPGQETQLMMGFHSNGSIYWGDNSKYTMTLSKAGQLGITALAVGGGLKSGSRMSVNGKIAAKEVEVTVNNWPDYVFRKDYELKPLSQVEKYIKENGHLPEIPKAEEVEADGLSLGEMDKLLLKKIEELTLHLIEKDRQVADLERRMQAMENDKNKPISD</sequence>
<proteinExistence type="predicted"/>
<dbReference type="OrthoDB" id="767836at2"/>
<feature type="coiled-coil region" evidence="1">
    <location>
        <begin position="209"/>
        <end position="236"/>
    </location>
</feature>
<keyword evidence="2" id="KW-0732">Signal</keyword>
<gene>
    <name evidence="3" type="ORF">C5745_18835</name>
</gene>
<comment type="caution">
    <text evidence="3">The sequence shown here is derived from an EMBL/GenBank/DDBJ whole genome shotgun (WGS) entry which is preliminary data.</text>
</comment>
<dbReference type="Proteomes" id="UP000239711">
    <property type="component" value="Unassembled WGS sequence"/>
</dbReference>
<evidence type="ECO:0000256" key="2">
    <source>
        <dbReference type="SAM" id="SignalP"/>
    </source>
</evidence>
<dbReference type="RefSeq" id="WP_105718571.1">
    <property type="nucleotide sequence ID" value="NZ_PVBQ01000024.1"/>
</dbReference>
<accession>A0A2S9IWR3</accession>
<dbReference type="EMBL" id="PVBQ01000024">
    <property type="protein sequence ID" value="PRD44962.1"/>
    <property type="molecule type" value="Genomic_DNA"/>
</dbReference>
<evidence type="ECO:0008006" key="5">
    <source>
        <dbReference type="Google" id="ProtNLM"/>
    </source>
</evidence>
<keyword evidence="1" id="KW-0175">Coiled coil</keyword>
<organism evidence="3 4">
    <name type="scientific">Sphingobacterium haloxyli</name>
    <dbReference type="NCBI Taxonomy" id="2100533"/>
    <lineage>
        <taxon>Bacteria</taxon>
        <taxon>Pseudomonadati</taxon>
        <taxon>Bacteroidota</taxon>
        <taxon>Sphingobacteriia</taxon>
        <taxon>Sphingobacteriales</taxon>
        <taxon>Sphingobacteriaceae</taxon>
        <taxon>Sphingobacterium</taxon>
    </lineage>
</organism>